<keyword evidence="6 13" id="KW-0732">Signal</keyword>
<dbReference type="GO" id="GO:0005975">
    <property type="term" value="P:carbohydrate metabolic process"/>
    <property type="evidence" value="ECO:0007669"/>
    <property type="project" value="InterPro"/>
</dbReference>
<dbReference type="Proteomes" id="UP001443914">
    <property type="component" value="Unassembled WGS sequence"/>
</dbReference>
<dbReference type="InterPro" id="IPR011050">
    <property type="entry name" value="Pectin_lyase_fold/virulence"/>
</dbReference>
<evidence type="ECO:0000313" key="15">
    <source>
        <dbReference type="Proteomes" id="UP001443914"/>
    </source>
</evidence>
<evidence type="ECO:0000256" key="4">
    <source>
        <dbReference type="ARBA" id="ARBA00022512"/>
    </source>
</evidence>
<comment type="subcellular location">
    <subcellularLocation>
        <location evidence="1">Secreted</location>
        <location evidence="1">Cell wall</location>
    </subcellularLocation>
</comment>
<keyword evidence="8 12" id="KW-0326">Glycosidase</keyword>
<keyword evidence="5" id="KW-0964">Secreted</keyword>
<dbReference type="EC" id="3.2.1.15" evidence="3"/>
<dbReference type="GO" id="GO:0004650">
    <property type="term" value="F:polygalacturonase activity"/>
    <property type="evidence" value="ECO:0007669"/>
    <property type="project" value="UniProtKB-EC"/>
</dbReference>
<dbReference type="GO" id="GO:0009901">
    <property type="term" value="P:anther dehiscence"/>
    <property type="evidence" value="ECO:0007669"/>
    <property type="project" value="UniProtKB-ARBA"/>
</dbReference>
<sequence>MYLLKLHLLLLLLPILAPLCFSSYPLPEEFNSGNGMTTFSGGCDKPSIRNWMSWTDSEALAPSPSVTTRTIINVDSFLRKGRRGDHTKAFKRAWKKACSIKGGVFLVPRHKYRVRPIKFLGPCRSHFAVKILGKIEASENLTHYRDGQHWLMFENIRNFRVDGGGTIDGNGHIWWHNSCKINKTMPCHHAPTAVTFVGCKNMVVNGLRIMNAQQMHLTFQRCNNVRASHLLVKSPATSPNTDGIHLTQSRNIFISRSLLQTGDDCISIVDGSKKIKASDIKCGPGHGISIGSLGKGQSKDHVSDVSVNRAIFSGTSNGVRIKTWQGGQGYAKNIVFQNIVMHNVSNPIIIDQHYCDQRTPCHAMKSAVRVQNVVYKNIRGTSATKVAIKLDCSKNYWCKGIVLQNVKLVKTGDVEAHADCHNVKLVRRGSVSPTCFPDP</sequence>
<dbReference type="Pfam" id="PF00295">
    <property type="entry name" value="Glyco_hydro_28"/>
    <property type="match status" value="1"/>
</dbReference>
<keyword evidence="9" id="KW-0961">Cell wall biogenesis/degradation</keyword>
<name>A0AAW1I1B3_SAPOF</name>
<dbReference type="FunFam" id="2.160.20.10:FF:000028">
    <property type="entry name" value="Polygalacturonase QRT2"/>
    <property type="match status" value="1"/>
</dbReference>
<keyword evidence="4" id="KW-0134">Cell wall</keyword>
<feature type="active site" evidence="11">
    <location>
        <position position="286"/>
    </location>
</feature>
<comment type="catalytic activity">
    <reaction evidence="10">
        <text>(1,4-alpha-D-galacturonosyl)n+m + H2O = (1,4-alpha-D-galacturonosyl)n + (1,4-alpha-D-galacturonosyl)m.</text>
        <dbReference type="EC" id="3.2.1.15"/>
    </reaction>
</comment>
<keyword evidence="15" id="KW-1185">Reference proteome</keyword>
<dbReference type="Gene3D" id="2.160.20.10">
    <property type="entry name" value="Single-stranded right-handed beta-helix, Pectin lyase-like"/>
    <property type="match status" value="1"/>
</dbReference>
<proteinExistence type="inferred from homology"/>
<accession>A0AAW1I1B3</accession>
<evidence type="ECO:0000256" key="1">
    <source>
        <dbReference type="ARBA" id="ARBA00004191"/>
    </source>
</evidence>
<comment type="similarity">
    <text evidence="2 12">Belongs to the glycosyl hydrolase 28 family.</text>
</comment>
<organism evidence="14 15">
    <name type="scientific">Saponaria officinalis</name>
    <name type="common">Common soapwort</name>
    <name type="synonym">Lychnis saponaria</name>
    <dbReference type="NCBI Taxonomy" id="3572"/>
    <lineage>
        <taxon>Eukaryota</taxon>
        <taxon>Viridiplantae</taxon>
        <taxon>Streptophyta</taxon>
        <taxon>Embryophyta</taxon>
        <taxon>Tracheophyta</taxon>
        <taxon>Spermatophyta</taxon>
        <taxon>Magnoliopsida</taxon>
        <taxon>eudicotyledons</taxon>
        <taxon>Gunneridae</taxon>
        <taxon>Pentapetalae</taxon>
        <taxon>Caryophyllales</taxon>
        <taxon>Caryophyllaceae</taxon>
        <taxon>Caryophylleae</taxon>
        <taxon>Saponaria</taxon>
    </lineage>
</organism>
<keyword evidence="7 12" id="KW-0378">Hydrolase</keyword>
<evidence type="ECO:0000256" key="13">
    <source>
        <dbReference type="SAM" id="SignalP"/>
    </source>
</evidence>
<gene>
    <name evidence="14" type="ORF">RND81_10G111900</name>
</gene>
<evidence type="ECO:0000256" key="11">
    <source>
        <dbReference type="PROSITE-ProRule" id="PRU10052"/>
    </source>
</evidence>
<dbReference type="InterPro" id="IPR012334">
    <property type="entry name" value="Pectin_lyas_fold"/>
</dbReference>
<evidence type="ECO:0000256" key="6">
    <source>
        <dbReference type="ARBA" id="ARBA00022729"/>
    </source>
</evidence>
<feature type="chain" id="PRO_5043441361" description="endo-polygalacturonase" evidence="13">
    <location>
        <begin position="23"/>
        <end position="439"/>
    </location>
</feature>
<dbReference type="SUPFAM" id="SSF51126">
    <property type="entry name" value="Pectin lyase-like"/>
    <property type="match status" value="1"/>
</dbReference>
<dbReference type="InterPro" id="IPR000743">
    <property type="entry name" value="Glyco_hydro_28"/>
</dbReference>
<evidence type="ECO:0000313" key="14">
    <source>
        <dbReference type="EMBL" id="KAK9683004.1"/>
    </source>
</evidence>
<evidence type="ECO:0000256" key="10">
    <source>
        <dbReference type="ARBA" id="ARBA00034074"/>
    </source>
</evidence>
<evidence type="ECO:0000256" key="12">
    <source>
        <dbReference type="RuleBase" id="RU361169"/>
    </source>
</evidence>
<evidence type="ECO:0000256" key="3">
    <source>
        <dbReference type="ARBA" id="ARBA00012736"/>
    </source>
</evidence>
<evidence type="ECO:0000256" key="2">
    <source>
        <dbReference type="ARBA" id="ARBA00008834"/>
    </source>
</evidence>
<evidence type="ECO:0000256" key="9">
    <source>
        <dbReference type="ARBA" id="ARBA00023316"/>
    </source>
</evidence>
<feature type="signal peptide" evidence="13">
    <location>
        <begin position="1"/>
        <end position="22"/>
    </location>
</feature>
<protein>
    <recommendedName>
        <fullName evidence="3">endo-polygalacturonase</fullName>
        <ecNumber evidence="3">3.2.1.15</ecNumber>
    </recommendedName>
</protein>
<dbReference type="PANTHER" id="PTHR31375">
    <property type="match status" value="1"/>
</dbReference>
<comment type="caution">
    <text evidence="14">The sequence shown here is derived from an EMBL/GenBank/DDBJ whole genome shotgun (WGS) entry which is preliminary data.</text>
</comment>
<dbReference type="EMBL" id="JBDFQZ010000010">
    <property type="protein sequence ID" value="KAK9683004.1"/>
    <property type="molecule type" value="Genomic_DNA"/>
</dbReference>
<evidence type="ECO:0000256" key="7">
    <source>
        <dbReference type="ARBA" id="ARBA00022801"/>
    </source>
</evidence>
<evidence type="ECO:0000256" key="8">
    <source>
        <dbReference type="ARBA" id="ARBA00023295"/>
    </source>
</evidence>
<reference evidence="14" key="1">
    <citation type="submission" date="2024-03" db="EMBL/GenBank/DDBJ databases">
        <title>WGS assembly of Saponaria officinalis var. Norfolk2.</title>
        <authorList>
            <person name="Jenkins J."/>
            <person name="Shu S."/>
            <person name="Grimwood J."/>
            <person name="Barry K."/>
            <person name="Goodstein D."/>
            <person name="Schmutz J."/>
            <person name="Leebens-Mack J."/>
            <person name="Osbourn A."/>
        </authorList>
    </citation>
    <scope>NUCLEOTIDE SEQUENCE [LARGE SCALE GENOMIC DNA]</scope>
    <source>
        <strain evidence="14">JIC</strain>
    </source>
</reference>
<dbReference type="GO" id="GO:0009830">
    <property type="term" value="P:cell wall modification involved in abscission"/>
    <property type="evidence" value="ECO:0007669"/>
    <property type="project" value="UniProtKB-ARBA"/>
</dbReference>
<dbReference type="PROSITE" id="PS00502">
    <property type="entry name" value="POLYGALACTURONASE"/>
    <property type="match status" value="1"/>
</dbReference>
<dbReference type="GO" id="GO:0010047">
    <property type="term" value="P:fruit dehiscence"/>
    <property type="evidence" value="ECO:0007669"/>
    <property type="project" value="UniProtKB-ARBA"/>
</dbReference>
<evidence type="ECO:0000256" key="5">
    <source>
        <dbReference type="ARBA" id="ARBA00022525"/>
    </source>
</evidence>
<dbReference type="AlphaFoldDB" id="A0AAW1I1B3"/>